<comment type="subcellular location">
    <subcellularLocation>
        <location evidence="1">Endoplasmic reticulum</location>
    </subcellularLocation>
</comment>
<dbReference type="Gene3D" id="2.60.40.1180">
    <property type="entry name" value="Golgi alpha-mannosidase II"/>
    <property type="match status" value="2"/>
</dbReference>
<feature type="signal peptide" evidence="11">
    <location>
        <begin position="1"/>
        <end position="25"/>
    </location>
</feature>
<keyword evidence="7" id="KW-0325">Glycoprotein</keyword>
<evidence type="ECO:0000256" key="9">
    <source>
        <dbReference type="ARBA" id="ARBA00042895"/>
    </source>
</evidence>
<gene>
    <name evidence="15" type="primary">107361081</name>
</gene>
<dbReference type="GO" id="GO:0005783">
    <property type="term" value="C:endoplasmic reticulum"/>
    <property type="evidence" value="ECO:0007669"/>
    <property type="project" value="UniProtKB-SubCell"/>
</dbReference>
<evidence type="ECO:0000256" key="6">
    <source>
        <dbReference type="ARBA" id="ARBA00022824"/>
    </source>
</evidence>
<dbReference type="OMA" id="HWALGYH"/>
<dbReference type="EnsemblMetazoa" id="tetur06g03980.1">
    <property type="protein sequence ID" value="tetur06g03980.1"/>
    <property type="gene ID" value="tetur06g03980"/>
</dbReference>
<dbReference type="InterPro" id="IPR025887">
    <property type="entry name" value="Glyco_hydro_31_N_dom"/>
</dbReference>
<dbReference type="KEGG" id="tut:107361081"/>
<dbReference type="Gene3D" id="2.60.40.1760">
    <property type="entry name" value="glycosyl hydrolase (family 31)"/>
    <property type="match status" value="1"/>
</dbReference>
<reference evidence="16" key="1">
    <citation type="submission" date="2011-08" db="EMBL/GenBank/DDBJ databases">
        <authorList>
            <person name="Rombauts S."/>
        </authorList>
    </citation>
    <scope>NUCLEOTIDE SEQUENCE</scope>
    <source>
        <strain evidence="16">London</strain>
    </source>
</reference>
<dbReference type="Pfam" id="PF01055">
    <property type="entry name" value="Glyco_hydro_31_2nd"/>
    <property type="match status" value="1"/>
</dbReference>
<dbReference type="InterPro" id="IPR000322">
    <property type="entry name" value="Glyco_hydro_31_TIM"/>
</dbReference>
<keyword evidence="8 10" id="KW-0326">Glycosidase</keyword>
<reference evidence="15" key="2">
    <citation type="submission" date="2015-06" db="UniProtKB">
        <authorList>
            <consortium name="EnsemblMetazoa"/>
        </authorList>
    </citation>
    <scope>IDENTIFICATION</scope>
</reference>
<dbReference type="Proteomes" id="UP000015104">
    <property type="component" value="Unassembled WGS sequence"/>
</dbReference>
<dbReference type="PROSITE" id="PS00129">
    <property type="entry name" value="GLYCOSYL_HYDROL_F31_1"/>
    <property type="match status" value="1"/>
</dbReference>
<dbReference type="OrthoDB" id="3237269at2759"/>
<dbReference type="Pfam" id="PF21365">
    <property type="entry name" value="Glyco_hydro_31_3rd"/>
    <property type="match status" value="1"/>
</dbReference>
<keyword evidence="16" id="KW-1185">Reference proteome</keyword>
<evidence type="ECO:0000313" key="16">
    <source>
        <dbReference type="Proteomes" id="UP000015104"/>
    </source>
</evidence>
<evidence type="ECO:0000256" key="5">
    <source>
        <dbReference type="ARBA" id="ARBA00022801"/>
    </source>
</evidence>
<dbReference type="InterPro" id="IPR048395">
    <property type="entry name" value="Glyco_hydro_31_C"/>
</dbReference>
<dbReference type="STRING" id="32264.T1K7E9"/>
<evidence type="ECO:0000259" key="14">
    <source>
        <dbReference type="Pfam" id="PF21365"/>
    </source>
</evidence>
<proteinExistence type="inferred from homology"/>
<comment type="similarity">
    <text evidence="3 10">Belongs to the glycosyl hydrolase 31 family.</text>
</comment>
<dbReference type="Pfam" id="PF13802">
    <property type="entry name" value="Gal_mutarotas_2"/>
    <property type="match status" value="1"/>
</dbReference>
<evidence type="ECO:0000256" key="2">
    <source>
        <dbReference type="ARBA" id="ARBA00004833"/>
    </source>
</evidence>
<dbReference type="InterPro" id="IPR013780">
    <property type="entry name" value="Glyco_hydro_b"/>
</dbReference>
<dbReference type="CDD" id="cd06603">
    <property type="entry name" value="GH31_GANC_GANAB_alpha"/>
    <property type="match status" value="1"/>
</dbReference>
<feature type="chain" id="PRO_5004581114" description="Glucosidase II subunit alpha" evidence="11">
    <location>
        <begin position="26"/>
        <end position="914"/>
    </location>
</feature>
<evidence type="ECO:0000256" key="1">
    <source>
        <dbReference type="ARBA" id="ARBA00004240"/>
    </source>
</evidence>
<dbReference type="GO" id="GO:0006491">
    <property type="term" value="P:N-glycan processing"/>
    <property type="evidence" value="ECO:0007669"/>
    <property type="project" value="TreeGrafter"/>
</dbReference>
<dbReference type="SUPFAM" id="SSF74650">
    <property type="entry name" value="Galactose mutarotase-like"/>
    <property type="match status" value="1"/>
</dbReference>
<evidence type="ECO:0000256" key="3">
    <source>
        <dbReference type="ARBA" id="ARBA00007806"/>
    </source>
</evidence>
<protein>
    <recommendedName>
        <fullName evidence="9">Glucosidase II subunit alpha</fullName>
    </recommendedName>
</protein>
<dbReference type="GO" id="GO:0030246">
    <property type="term" value="F:carbohydrate binding"/>
    <property type="evidence" value="ECO:0007669"/>
    <property type="project" value="InterPro"/>
</dbReference>
<organism evidence="15 16">
    <name type="scientific">Tetranychus urticae</name>
    <name type="common">Two-spotted spider mite</name>
    <dbReference type="NCBI Taxonomy" id="32264"/>
    <lineage>
        <taxon>Eukaryota</taxon>
        <taxon>Metazoa</taxon>
        <taxon>Ecdysozoa</taxon>
        <taxon>Arthropoda</taxon>
        <taxon>Chelicerata</taxon>
        <taxon>Arachnida</taxon>
        <taxon>Acari</taxon>
        <taxon>Acariformes</taxon>
        <taxon>Trombidiformes</taxon>
        <taxon>Prostigmata</taxon>
        <taxon>Eleutherengona</taxon>
        <taxon>Raphignathae</taxon>
        <taxon>Tetranychoidea</taxon>
        <taxon>Tetranychidae</taxon>
        <taxon>Tetranychus</taxon>
    </lineage>
</organism>
<feature type="domain" description="Glycoside hydrolase family 31 TIM barrel" evidence="12">
    <location>
        <begin position="359"/>
        <end position="689"/>
    </location>
</feature>
<feature type="domain" description="Glycoside hydrolase family 31 N-terminal" evidence="13">
    <location>
        <begin position="93"/>
        <end position="300"/>
    </location>
</feature>
<evidence type="ECO:0000313" key="15">
    <source>
        <dbReference type="EnsemblMetazoa" id="tetur06g03980.1"/>
    </source>
</evidence>
<keyword evidence="6" id="KW-0256">Endoplasmic reticulum</keyword>
<evidence type="ECO:0000259" key="12">
    <source>
        <dbReference type="Pfam" id="PF01055"/>
    </source>
</evidence>
<dbReference type="FunFam" id="2.60.40.1180:FF:000023">
    <property type="entry name" value="neutral alpha-glucosidase AB isoform X2"/>
    <property type="match status" value="1"/>
</dbReference>
<dbReference type="CDD" id="cd14752">
    <property type="entry name" value="GH31_N"/>
    <property type="match status" value="1"/>
</dbReference>
<evidence type="ECO:0000259" key="13">
    <source>
        <dbReference type="Pfam" id="PF13802"/>
    </source>
</evidence>
<sequence>MMISKIIFILIFSLYFCNEFTSVLGADRSKFKTCSESGFCRRNRNIKGKPNKWVLDPTTVQPSDNKLGFEAILKNELNGVLLRLTINAALKDSSVLHVRINEAHPGRERYDPREALVENIEYGKINIGKPTDKDVTLTFGPADASHKVLIAFNPFRVDIFTGDRLVVSANAREFLKFEHFRQKRENVPEEEKLEEEEDGGWEETFKSFVDSKPYGPMSVGMDFSFVGFDHVYGLPEHADSFALKNTRDETDPYRFYNVDIFEYELNNGMALYGAIPFMAAHSEDYSVGLLWLNPSETWVDIESSNQGVRGLFSHLVSGEVKSRLTHWFSETGLIDVWIMLGPTPLDVMRQNGKITGTLELPPYYAIGYHQCRWNYFSQEELNEVERQFDANDLPLDVLWLDIEYTEGRSKKYFTWDPVMFSDPKGLITNLTSKGRQLVAIIDPHIKKDTNYPIYNEAVQNNYFIKNKDGNDYEGYCWPGPALYPDFLNPAVREWWSSKFNPEFFPGFTDGNVGIWNDMNEPSVFNGPEMSAPRDVVHMNGIEHRDIHNMYGFLVTKATYKGLTTFAPNRRPFILTRSFFAGSQRYAMVWTGDNMAKWEHLKMSIPMILSLGISGMAFSGADAPGFFYDPESTELVVRWYQAAAFQPFYRAHAHLDTKHREPYLYDEETKNLIRLATRARYSYLPYIYTLFYEASINGTPIMRPVWLHFPKDAKAFNLEEEYLLGDSLLIRPVLDKGVSSVNVYFPGEGESWLGIEDDTIYQGGSSADIHVTLDSIPRFQRAGSIIVKRERMRRSCSLSLGDPMTLQIFLDAEERHAEGKLYLDDGSSYNYKSGGYILAEVIYDKMVLTYRIIHGSFPTNSWLERVVIHRISNKPSKIEATNGANLSFKYNPTSQTLIIRKPSLMMGDSWQIKLS</sequence>
<dbReference type="AlphaFoldDB" id="T1K7E9"/>
<dbReference type="HOGENOM" id="CLU_000631_7_0_1"/>
<evidence type="ECO:0000256" key="7">
    <source>
        <dbReference type="ARBA" id="ARBA00023180"/>
    </source>
</evidence>
<dbReference type="eggNOG" id="KOG1066">
    <property type="taxonomic scope" value="Eukaryota"/>
</dbReference>
<name>T1K7E9_TETUR</name>
<comment type="pathway">
    <text evidence="2">Glycan metabolism; N-glycan metabolism.</text>
</comment>
<dbReference type="InterPro" id="IPR030458">
    <property type="entry name" value="Glyco_hydro_31_AS"/>
</dbReference>
<evidence type="ECO:0000256" key="8">
    <source>
        <dbReference type="ARBA" id="ARBA00023295"/>
    </source>
</evidence>
<dbReference type="InterPro" id="IPR011013">
    <property type="entry name" value="Gal_mutarotase_sf_dom"/>
</dbReference>
<dbReference type="PANTHER" id="PTHR22762">
    <property type="entry name" value="ALPHA-GLUCOSIDASE"/>
    <property type="match status" value="1"/>
</dbReference>
<dbReference type="InterPro" id="IPR017853">
    <property type="entry name" value="GH"/>
</dbReference>
<evidence type="ECO:0000256" key="4">
    <source>
        <dbReference type="ARBA" id="ARBA00022729"/>
    </source>
</evidence>
<keyword evidence="5 10" id="KW-0378">Hydrolase</keyword>
<dbReference type="PANTHER" id="PTHR22762:SF54">
    <property type="entry name" value="BCDNA.GH04962"/>
    <property type="match status" value="1"/>
</dbReference>
<evidence type="ECO:0000256" key="10">
    <source>
        <dbReference type="RuleBase" id="RU361185"/>
    </source>
</evidence>
<feature type="domain" description="Glycosyl hydrolase family 31 C-terminal" evidence="14">
    <location>
        <begin position="697"/>
        <end position="785"/>
    </location>
</feature>
<keyword evidence="4 11" id="KW-0732">Signal</keyword>
<dbReference type="SUPFAM" id="SSF51011">
    <property type="entry name" value="Glycosyl hydrolase domain"/>
    <property type="match status" value="1"/>
</dbReference>
<dbReference type="GO" id="GO:0005975">
    <property type="term" value="P:carbohydrate metabolic process"/>
    <property type="evidence" value="ECO:0007669"/>
    <property type="project" value="InterPro"/>
</dbReference>
<dbReference type="GO" id="GO:0090599">
    <property type="term" value="F:alpha-glucosidase activity"/>
    <property type="evidence" value="ECO:0007669"/>
    <property type="project" value="TreeGrafter"/>
</dbReference>
<dbReference type="SUPFAM" id="SSF51445">
    <property type="entry name" value="(Trans)glycosidases"/>
    <property type="match status" value="1"/>
</dbReference>
<dbReference type="EMBL" id="CAEY01001803">
    <property type="status" value="NOT_ANNOTATED_CDS"/>
    <property type="molecule type" value="Genomic_DNA"/>
</dbReference>
<accession>T1K7E9</accession>
<dbReference type="Gene3D" id="3.20.20.80">
    <property type="entry name" value="Glycosidases"/>
    <property type="match status" value="2"/>
</dbReference>
<evidence type="ECO:0000256" key="11">
    <source>
        <dbReference type="SAM" id="SignalP"/>
    </source>
</evidence>